<comment type="caution">
    <text evidence="1">The sequence shown here is derived from an EMBL/GenBank/DDBJ whole genome shotgun (WGS) entry which is preliminary data.</text>
</comment>
<sequence>MEHATQQTQTSTAFAHQLPSEPFLATQPVFFAEDAQCCRRKLPAGVMTLKDMLSTVSQQPELIRADRVLRGVGYELGRG</sequence>
<protein>
    <submittedName>
        <fullName evidence="1">Uncharacterized protein</fullName>
    </submittedName>
</protein>
<proteinExistence type="predicted"/>
<dbReference type="EMBL" id="QKYN01000030">
    <property type="protein sequence ID" value="RAG86223.1"/>
    <property type="molecule type" value="Genomic_DNA"/>
</dbReference>
<dbReference type="Proteomes" id="UP000248889">
    <property type="component" value="Unassembled WGS sequence"/>
</dbReference>
<keyword evidence="2" id="KW-1185">Reference proteome</keyword>
<evidence type="ECO:0000313" key="1">
    <source>
        <dbReference type="EMBL" id="RAG86223.1"/>
    </source>
</evidence>
<accession>A0A2X0IRL1</accession>
<organism evidence="1 2">
    <name type="scientific">Streptacidiphilus pinicola</name>
    <dbReference type="NCBI Taxonomy" id="2219663"/>
    <lineage>
        <taxon>Bacteria</taxon>
        <taxon>Bacillati</taxon>
        <taxon>Actinomycetota</taxon>
        <taxon>Actinomycetes</taxon>
        <taxon>Kitasatosporales</taxon>
        <taxon>Streptomycetaceae</taxon>
        <taxon>Streptacidiphilus</taxon>
    </lineage>
</organism>
<gene>
    <name evidence="1" type="ORF">DN069_07655</name>
</gene>
<reference evidence="1 2" key="1">
    <citation type="submission" date="2018-06" db="EMBL/GenBank/DDBJ databases">
        <title>Streptacidiphilus pinicola sp. nov., isolated from pine grove soil.</title>
        <authorList>
            <person name="Roh S.G."/>
            <person name="Park S."/>
            <person name="Kim M.-K."/>
            <person name="Yun B.-R."/>
            <person name="Park J."/>
            <person name="Kim M.J."/>
            <person name="Kim Y.S."/>
            <person name="Kim S.B."/>
        </authorList>
    </citation>
    <scope>NUCLEOTIDE SEQUENCE [LARGE SCALE GENOMIC DNA]</scope>
    <source>
        <strain evidence="1 2">MMS16-CNU450</strain>
    </source>
</reference>
<evidence type="ECO:0000313" key="2">
    <source>
        <dbReference type="Proteomes" id="UP000248889"/>
    </source>
</evidence>
<name>A0A2X0IRL1_9ACTN</name>
<dbReference type="AlphaFoldDB" id="A0A2X0IRL1"/>